<evidence type="ECO:0000313" key="11">
    <source>
        <dbReference type="EMBL" id="KRK34644.1"/>
    </source>
</evidence>
<evidence type="ECO:0000256" key="7">
    <source>
        <dbReference type="ARBA" id="ARBA00023136"/>
    </source>
</evidence>
<dbReference type="GO" id="GO:0005886">
    <property type="term" value="C:plasma membrane"/>
    <property type="evidence" value="ECO:0007669"/>
    <property type="project" value="InterPro"/>
</dbReference>
<evidence type="ECO:0000256" key="6">
    <source>
        <dbReference type="ARBA" id="ARBA00023032"/>
    </source>
</evidence>
<dbReference type="GO" id="GO:0015419">
    <property type="term" value="F:ABC-type sulfate transporter activity"/>
    <property type="evidence" value="ECO:0007669"/>
    <property type="project" value="UniProtKB-UniRule"/>
</dbReference>
<feature type="transmembrane region" description="Helical" evidence="9">
    <location>
        <begin position="58"/>
        <end position="84"/>
    </location>
</feature>
<keyword evidence="3 9" id="KW-0813">Transport</keyword>
<comment type="subunit">
    <text evidence="2">The complex is composed of two ATP-binding proteins (CysA), two transmembrane proteins (CysT and CysW) and a solute-binding protein (CysP).</text>
</comment>
<evidence type="ECO:0000256" key="4">
    <source>
        <dbReference type="ARBA" id="ARBA00022692"/>
    </source>
</evidence>
<keyword evidence="5 9" id="KW-1133">Transmembrane helix</keyword>
<evidence type="ECO:0000259" key="10">
    <source>
        <dbReference type="PROSITE" id="PS50928"/>
    </source>
</evidence>
<sequence length="276" mass="30430">MTTAKRLIPGYRMSLSIALIGVLLVIVLPFCALLLAGIQVAPQQFWAETTNSRVLASYWVSLKGAGCAALINTILGLILAWVLTFYDFPGKRLLDYLLDLPFALPTAVAGIALAYLFSDRGWLGQLVAPFGWKISYTFTGIVIAMIFVTLPFVVREVQPVLAQLDQSFQEAALTLAAKPHVIFRKLILPEILPALIAGFGLSFARSLGEYGSIVFIAGNQPFKTEITPLMIMFKLEAHAYQSATVVALVMLCFSFAFIFIIHWLQNKARFRQGVQP</sequence>
<feature type="transmembrane region" description="Helical" evidence="9">
    <location>
        <begin position="130"/>
        <end position="154"/>
    </location>
</feature>
<keyword evidence="4 9" id="KW-0812">Transmembrane</keyword>
<comment type="function">
    <text evidence="8">Part of the ABC transporter complex CysAWTP (TC 3.A.1.6.1) involved in sulfate/thiosulfate import. Probably responsible for the translocation of the substrate across the membrane.</text>
</comment>
<feature type="transmembrane region" description="Helical" evidence="9">
    <location>
        <begin position="239"/>
        <end position="264"/>
    </location>
</feature>
<name>A0A0R1GSB5_9LACO</name>
<dbReference type="RefSeq" id="WP_057904905.1">
    <property type="nucleotide sequence ID" value="NZ_AZDA01000090.1"/>
</dbReference>
<evidence type="ECO:0000256" key="1">
    <source>
        <dbReference type="ARBA" id="ARBA00004141"/>
    </source>
</evidence>
<keyword evidence="6 9" id="KW-0764">Sulfate transport</keyword>
<dbReference type="NCBIfam" id="TIGR02139">
    <property type="entry name" value="permease_CysT"/>
    <property type="match status" value="1"/>
</dbReference>
<evidence type="ECO:0000256" key="8">
    <source>
        <dbReference type="ARBA" id="ARBA00025323"/>
    </source>
</evidence>
<dbReference type="AlphaFoldDB" id="A0A0R1GSB5"/>
<feature type="transmembrane region" description="Helical" evidence="9">
    <location>
        <begin position="15"/>
        <end position="38"/>
    </location>
</feature>
<comment type="function">
    <text evidence="9">Part of the ABC transporter complex (TC 3.A.1.6.1) involved in sulfate/thiosulfate import.</text>
</comment>
<dbReference type="PROSITE" id="PS50928">
    <property type="entry name" value="ABC_TM1"/>
    <property type="match status" value="1"/>
</dbReference>
<comment type="caution">
    <text evidence="11">The sequence shown here is derived from an EMBL/GenBank/DDBJ whole genome shotgun (WGS) entry which is preliminary data.</text>
</comment>
<comment type="similarity">
    <text evidence="9">Belongs to the binding-protein-dependent transport system permease family. CysTW subfamily.</text>
</comment>
<dbReference type="InterPro" id="IPR011865">
    <property type="entry name" value="CysT_permease"/>
</dbReference>
<protein>
    <recommendedName>
        <fullName evidence="9">Sulfate transport system permease protein CysT</fullName>
    </recommendedName>
</protein>
<keyword evidence="12" id="KW-1185">Reference proteome</keyword>
<evidence type="ECO:0000256" key="5">
    <source>
        <dbReference type="ARBA" id="ARBA00022989"/>
    </source>
</evidence>
<evidence type="ECO:0000256" key="3">
    <source>
        <dbReference type="ARBA" id="ARBA00022448"/>
    </source>
</evidence>
<comment type="subcellular location">
    <subcellularLocation>
        <location evidence="1">Membrane</location>
        <topology evidence="1">Multi-pass membrane protein</topology>
    </subcellularLocation>
</comment>
<dbReference type="NCBIfam" id="TIGR00969">
    <property type="entry name" value="3a0106s02"/>
    <property type="match status" value="1"/>
</dbReference>
<evidence type="ECO:0000313" key="12">
    <source>
        <dbReference type="Proteomes" id="UP000051461"/>
    </source>
</evidence>
<dbReference type="InterPro" id="IPR035906">
    <property type="entry name" value="MetI-like_sf"/>
</dbReference>
<accession>A0A0R1GSB5</accession>
<dbReference type="FunFam" id="1.10.3720.10:FF:000004">
    <property type="entry name" value="Sulfate transport system permease protein CysT"/>
    <property type="match status" value="1"/>
</dbReference>
<dbReference type="STRING" id="1423726.FC07_GL000396"/>
<feature type="domain" description="ABC transmembrane type-1" evidence="10">
    <location>
        <begin position="58"/>
        <end position="261"/>
    </location>
</feature>
<gene>
    <name evidence="11" type="ORF">FC07_GL000396</name>
</gene>
<dbReference type="PANTHER" id="PTHR30406:SF8">
    <property type="entry name" value="SULFATE TRANSPORT SYSTEM PERMEASE PROTEIN CYST"/>
    <property type="match status" value="1"/>
</dbReference>
<comment type="caution">
    <text evidence="9">Lacks conserved residue(s) required for the propagation of feature annotation.</text>
</comment>
<dbReference type="EMBL" id="AZDA01000090">
    <property type="protein sequence ID" value="KRK34644.1"/>
    <property type="molecule type" value="Genomic_DNA"/>
</dbReference>
<proteinExistence type="inferred from homology"/>
<evidence type="ECO:0000256" key="9">
    <source>
        <dbReference type="RuleBase" id="RU366001"/>
    </source>
</evidence>
<dbReference type="PATRIC" id="fig|1423726.3.peg.412"/>
<dbReference type="SUPFAM" id="SSF161098">
    <property type="entry name" value="MetI-like"/>
    <property type="match status" value="1"/>
</dbReference>
<organism evidence="11 12">
    <name type="scientific">Loigolactobacillus bifermentans DSM 20003</name>
    <dbReference type="NCBI Taxonomy" id="1423726"/>
    <lineage>
        <taxon>Bacteria</taxon>
        <taxon>Bacillati</taxon>
        <taxon>Bacillota</taxon>
        <taxon>Bacilli</taxon>
        <taxon>Lactobacillales</taxon>
        <taxon>Lactobacillaceae</taxon>
        <taxon>Loigolactobacillus</taxon>
    </lineage>
</organism>
<dbReference type="Pfam" id="PF00528">
    <property type="entry name" value="BPD_transp_1"/>
    <property type="match status" value="1"/>
</dbReference>
<evidence type="ECO:0000256" key="2">
    <source>
        <dbReference type="ARBA" id="ARBA00011779"/>
    </source>
</evidence>
<dbReference type="InterPro" id="IPR000515">
    <property type="entry name" value="MetI-like"/>
</dbReference>
<dbReference type="InterPro" id="IPR005667">
    <property type="entry name" value="Sulph_transpt2"/>
</dbReference>
<dbReference type="Gene3D" id="1.10.3720.10">
    <property type="entry name" value="MetI-like"/>
    <property type="match status" value="1"/>
</dbReference>
<dbReference type="CDD" id="cd06261">
    <property type="entry name" value="TM_PBP2"/>
    <property type="match status" value="1"/>
</dbReference>
<feature type="transmembrane region" description="Helical" evidence="9">
    <location>
        <begin position="96"/>
        <end position="118"/>
    </location>
</feature>
<reference evidence="11 12" key="1">
    <citation type="journal article" date="2015" name="Genome Announc.">
        <title>Expanding the biotechnology potential of lactobacilli through comparative genomics of 213 strains and associated genera.</title>
        <authorList>
            <person name="Sun Z."/>
            <person name="Harris H.M."/>
            <person name="McCann A."/>
            <person name="Guo C."/>
            <person name="Argimon S."/>
            <person name="Zhang W."/>
            <person name="Yang X."/>
            <person name="Jeffery I.B."/>
            <person name="Cooney J.C."/>
            <person name="Kagawa T.F."/>
            <person name="Liu W."/>
            <person name="Song Y."/>
            <person name="Salvetti E."/>
            <person name="Wrobel A."/>
            <person name="Rasinkangas P."/>
            <person name="Parkhill J."/>
            <person name="Rea M.C."/>
            <person name="O'Sullivan O."/>
            <person name="Ritari J."/>
            <person name="Douillard F.P."/>
            <person name="Paul Ross R."/>
            <person name="Yang R."/>
            <person name="Briner A.E."/>
            <person name="Felis G.E."/>
            <person name="de Vos W.M."/>
            <person name="Barrangou R."/>
            <person name="Klaenhammer T.R."/>
            <person name="Caufield P.W."/>
            <person name="Cui Y."/>
            <person name="Zhang H."/>
            <person name="O'Toole P.W."/>
        </authorList>
    </citation>
    <scope>NUCLEOTIDE SEQUENCE [LARGE SCALE GENOMIC DNA]</scope>
    <source>
        <strain evidence="11 12">DSM 20003</strain>
    </source>
</reference>
<dbReference type="PANTHER" id="PTHR30406">
    <property type="entry name" value="SULFATE TRANSPORT SYSTEM PERMEASE PROTEIN"/>
    <property type="match status" value="1"/>
</dbReference>
<dbReference type="OrthoDB" id="9808619at2"/>
<dbReference type="Proteomes" id="UP000051461">
    <property type="component" value="Unassembled WGS sequence"/>
</dbReference>
<keyword evidence="7 9" id="KW-0472">Membrane</keyword>